<proteinExistence type="predicted"/>
<dbReference type="Gene3D" id="3.30.9.10">
    <property type="entry name" value="D-Amino Acid Oxidase, subunit A, domain 2"/>
    <property type="match status" value="1"/>
</dbReference>
<dbReference type="SUPFAM" id="SSF51905">
    <property type="entry name" value="FAD/NAD(P)-binding domain"/>
    <property type="match status" value="1"/>
</dbReference>
<dbReference type="Pfam" id="PF01266">
    <property type="entry name" value="DAO"/>
    <property type="match status" value="1"/>
</dbReference>
<evidence type="ECO:0000313" key="4">
    <source>
        <dbReference type="Proteomes" id="UP000178602"/>
    </source>
</evidence>
<dbReference type="InterPro" id="IPR052745">
    <property type="entry name" value="G3P_Oxidase/Oxidoreductase"/>
</dbReference>
<sequence>MNYDVIIIGGGVTGAAIARELSRYRLKIVLLEKEAELAFGVSKSNSGIIHPGTQNPPDSLKGKLCVAGNILTRQLAKELGVDFKEVGELIVIFKEEEFSRLLEIKADAEKLGVPGLRIVDREWLKLHEPTLNPEAHAALYAPTAGIISPYRWVYDLAENARRNGVKVLTSHKVISISQEHGNPRLNVAVSGSTKIFQSRFVINAAGLYADVIARLVGVTDIVIKPRKGEEFLLDKKREGLSKHLLFPLPTPTSKGTLVIITSDGNPMIGPTATDIDDKEDRSTSDEGLAGVLENVKKLLPAISENDIIAYFAGLRPVAGKDFIIRHEEKVPGFINVAGIQSPGLTAAPAIALMVADLLKKNGLKLRRKIFFRKNRRPTVHLFSLPLEKITRLIKRDPSYGDIVCRCEMVSAKEVREAIKRGARTLDGIKFRTRAQAGRCHGGFCTTRIMKIMAEELGVPLTEITKRGPGSEVVKDERA</sequence>
<reference evidence="3 4" key="1">
    <citation type="journal article" date="2016" name="Nat. Commun.">
        <title>Thousands of microbial genomes shed light on interconnected biogeochemical processes in an aquifer system.</title>
        <authorList>
            <person name="Anantharaman K."/>
            <person name="Brown C.T."/>
            <person name="Hug L.A."/>
            <person name="Sharon I."/>
            <person name="Castelle C.J."/>
            <person name="Probst A.J."/>
            <person name="Thomas B.C."/>
            <person name="Singh A."/>
            <person name="Wilkins M.J."/>
            <person name="Karaoz U."/>
            <person name="Brodie E.L."/>
            <person name="Williams K.H."/>
            <person name="Hubbard S.S."/>
            <person name="Banfield J.F."/>
        </authorList>
    </citation>
    <scope>NUCLEOTIDE SEQUENCE [LARGE SCALE GENOMIC DNA]</scope>
</reference>
<dbReference type="InterPro" id="IPR036188">
    <property type="entry name" value="FAD/NAD-bd_sf"/>
</dbReference>
<dbReference type="InterPro" id="IPR006076">
    <property type="entry name" value="FAD-dep_OxRdtase"/>
</dbReference>
<dbReference type="Gene3D" id="1.10.10.1100">
    <property type="entry name" value="BFD-like [2Fe-2S]-binding domain"/>
    <property type="match status" value="1"/>
</dbReference>
<accession>A0A1F4T4S2</accession>
<dbReference type="Proteomes" id="UP000178602">
    <property type="component" value="Unassembled WGS sequence"/>
</dbReference>
<dbReference type="SUPFAM" id="SSF54373">
    <property type="entry name" value="FAD-linked reductases, C-terminal domain"/>
    <property type="match status" value="1"/>
</dbReference>
<gene>
    <name evidence="3" type="ORF">A3K49_02205</name>
</gene>
<organism evidence="3 4">
    <name type="scientific">candidate division WOR-1 bacterium RIFOXYC12_FULL_54_18</name>
    <dbReference type="NCBI Taxonomy" id="1802584"/>
    <lineage>
        <taxon>Bacteria</taxon>
        <taxon>Bacillati</taxon>
        <taxon>Saganbacteria</taxon>
    </lineage>
</organism>
<dbReference type="InterPro" id="IPR041854">
    <property type="entry name" value="BFD-like_2Fe2S-bd_dom_sf"/>
</dbReference>
<dbReference type="PANTHER" id="PTHR42720:SF1">
    <property type="entry name" value="GLYCEROL 3-PHOSPHATE OXIDASE"/>
    <property type="match status" value="1"/>
</dbReference>
<feature type="domain" description="BFD-like [2Fe-2S]-binding" evidence="2">
    <location>
        <begin position="402"/>
        <end position="454"/>
    </location>
</feature>
<dbReference type="CDD" id="cd19946">
    <property type="entry name" value="GlpA-like_Fer2_BFD-like"/>
    <property type="match status" value="1"/>
</dbReference>
<dbReference type="Pfam" id="PF04324">
    <property type="entry name" value="Fer2_BFD"/>
    <property type="match status" value="1"/>
</dbReference>
<dbReference type="AlphaFoldDB" id="A0A1F4T4S2"/>
<evidence type="ECO:0000259" key="2">
    <source>
        <dbReference type="Pfam" id="PF04324"/>
    </source>
</evidence>
<dbReference type="InterPro" id="IPR007419">
    <property type="entry name" value="BFD-like_2Fe2S-bd_dom"/>
</dbReference>
<dbReference type="PANTHER" id="PTHR42720">
    <property type="entry name" value="GLYCEROL-3-PHOSPHATE DEHYDROGENASE"/>
    <property type="match status" value="1"/>
</dbReference>
<evidence type="ECO:0000313" key="3">
    <source>
        <dbReference type="EMBL" id="OGC27805.1"/>
    </source>
</evidence>
<dbReference type="Gene3D" id="3.50.50.60">
    <property type="entry name" value="FAD/NAD(P)-binding domain"/>
    <property type="match status" value="1"/>
</dbReference>
<evidence type="ECO:0008006" key="5">
    <source>
        <dbReference type="Google" id="ProtNLM"/>
    </source>
</evidence>
<evidence type="ECO:0000259" key="1">
    <source>
        <dbReference type="Pfam" id="PF01266"/>
    </source>
</evidence>
<feature type="domain" description="FAD dependent oxidoreductase" evidence="1">
    <location>
        <begin position="4"/>
        <end position="357"/>
    </location>
</feature>
<protein>
    <recommendedName>
        <fullName evidence="5">FAD/NAD(P)-binding oxidoreductase</fullName>
    </recommendedName>
</protein>
<name>A0A1F4T4S2_UNCSA</name>
<dbReference type="EMBL" id="MEUG01000001">
    <property type="protein sequence ID" value="OGC27805.1"/>
    <property type="molecule type" value="Genomic_DNA"/>
</dbReference>
<comment type="caution">
    <text evidence="3">The sequence shown here is derived from an EMBL/GenBank/DDBJ whole genome shotgun (WGS) entry which is preliminary data.</text>
</comment>